<organism evidence="1 2">
    <name type="scientific">Diphasiastrum complanatum</name>
    <name type="common">Issler's clubmoss</name>
    <name type="synonym">Lycopodium complanatum</name>
    <dbReference type="NCBI Taxonomy" id="34168"/>
    <lineage>
        <taxon>Eukaryota</taxon>
        <taxon>Viridiplantae</taxon>
        <taxon>Streptophyta</taxon>
        <taxon>Embryophyta</taxon>
        <taxon>Tracheophyta</taxon>
        <taxon>Lycopodiopsida</taxon>
        <taxon>Lycopodiales</taxon>
        <taxon>Lycopodiaceae</taxon>
        <taxon>Lycopodioideae</taxon>
        <taxon>Diphasiastrum</taxon>
    </lineage>
</organism>
<gene>
    <name evidence="1" type="ORF">O6H91_12G089900</name>
</gene>
<comment type="caution">
    <text evidence="1">The sequence shown here is derived from an EMBL/GenBank/DDBJ whole genome shotgun (WGS) entry which is preliminary data.</text>
</comment>
<evidence type="ECO:0000313" key="2">
    <source>
        <dbReference type="Proteomes" id="UP001162992"/>
    </source>
</evidence>
<dbReference type="Proteomes" id="UP001162992">
    <property type="component" value="Chromosome 12"/>
</dbReference>
<reference evidence="2" key="1">
    <citation type="journal article" date="2024" name="Proc. Natl. Acad. Sci. U.S.A.">
        <title>Extraordinary preservation of gene collinearity over three hundred million years revealed in homosporous lycophytes.</title>
        <authorList>
            <person name="Li C."/>
            <person name="Wickell D."/>
            <person name="Kuo L.Y."/>
            <person name="Chen X."/>
            <person name="Nie B."/>
            <person name="Liao X."/>
            <person name="Peng D."/>
            <person name="Ji J."/>
            <person name="Jenkins J."/>
            <person name="Williams M."/>
            <person name="Shu S."/>
            <person name="Plott C."/>
            <person name="Barry K."/>
            <person name="Rajasekar S."/>
            <person name="Grimwood J."/>
            <person name="Han X."/>
            <person name="Sun S."/>
            <person name="Hou Z."/>
            <person name="He W."/>
            <person name="Dai G."/>
            <person name="Sun C."/>
            <person name="Schmutz J."/>
            <person name="Leebens-Mack J.H."/>
            <person name="Li F.W."/>
            <person name="Wang L."/>
        </authorList>
    </citation>
    <scope>NUCLEOTIDE SEQUENCE [LARGE SCALE GENOMIC DNA]</scope>
    <source>
        <strain evidence="2">cv. PW_Plant_1</strain>
    </source>
</reference>
<dbReference type="EMBL" id="CM055103">
    <property type="protein sequence ID" value="KAJ7536962.1"/>
    <property type="molecule type" value="Genomic_DNA"/>
</dbReference>
<sequence length="99" mass="11016">MERNPRTLSAYGTLRTTNNVHSPGTFTQAGAQACAWLDQPPSTPPLKQAQAREPPTGSDTILQNLAHWPRARMRAARWDPTPNSLATRLFLTPNRVLEK</sequence>
<evidence type="ECO:0000313" key="1">
    <source>
        <dbReference type="EMBL" id="KAJ7536962.1"/>
    </source>
</evidence>
<name>A0ACC2C4T2_DIPCM</name>
<proteinExistence type="predicted"/>
<accession>A0ACC2C4T2</accession>
<keyword evidence="2" id="KW-1185">Reference proteome</keyword>
<protein>
    <submittedName>
        <fullName evidence="1">Uncharacterized protein</fullName>
    </submittedName>
</protein>